<protein>
    <submittedName>
        <fullName evidence="7">Glyoxylase, beta-lactamase superfamily II</fullName>
    </submittedName>
</protein>
<feature type="domain" description="Metallo-beta-lactamase" evidence="6">
    <location>
        <begin position="82"/>
        <end position="282"/>
    </location>
</feature>
<dbReference type="CDD" id="cd07720">
    <property type="entry name" value="OPHC2-like_MBL-fold"/>
    <property type="match status" value="1"/>
</dbReference>
<proteinExistence type="inferred from homology"/>
<evidence type="ECO:0000256" key="4">
    <source>
        <dbReference type="ARBA" id="ARBA00022833"/>
    </source>
</evidence>
<keyword evidence="2" id="KW-0479">Metal-binding</keyword>
<dbReference type="PANTHER" id="PTHR42978">
    <property type="entry name" value="QUORUM-QUENCHING LACTONASE YTNP-RELATED-RELATED"/>
    <property type="match status" value="1"/>
</dbReference>
<dbReference type="InterPro" id="IPR051013">
    <property type="entry name" value="MBL_superfamily_lactonases"/>
</dbReference>
<comment type="similarity">
    <text evidence="1">Belongs to the metallo-beta-lactamase superfamily.</text>
</comment>
<evidence type="ECO:0000256" key="3">
    <source>
        <dbReference type="ARBA" id="ARBA00022801"/>
    </source>
</evidence>
<name>A0A1I4DAQ1_9PROT</name>
<dbReference type="PROSITE" id="PS51318">
    <property type="entry name" value="TAT"/>
    <property type="match status" value="1"/>
</dbReference>
<evidence type="ECO:0000313" key="7">
    <source>
        <dbReference type="EMBL" id="SFK90175.1"/>
    </source>
</evidence>
<evidence type="ECO:0000313" key="8">
    <source>
        <dbReference type="Proteomes" id="UP000199473"/>
    </source>
</evidence>
<dbReference type="RefSeq" id="WP_175534075.1">
    <property type="nucleotide sequence ID" value="NZ_FOSQ01000010.1"/>
</dbReference>
<gene>
    <name evidence="7" type="ORF">SAMN02745775_11052</name>
</gene>
<dbReference type="Proteomes" id="UP000199473">
    <property type="component" value="Unassembled WGS sequence"/>
</dbReference>
<organism evidence="7 8">
    <name type="scientific">Falsiroseomonas stagni DSM 19981</name>
    <dbReference type="NCBI Taxonomy" id="1123062"/>
    <lineage>
        <taxon>Bacteria</taxon>
        <taxon>Pseudomonadati</taxon>
        <taxon>Pseudomonadota</taxon>
        <taxon>Alphaproteobacteria</taxon>
        <taxon>Acetobacterales</taxon>
        <taxon>Roseomonadaceae</taxon>
        <taxon>Falsiroseomonas</taxon>
    </lineage>
</organism>
<sequence>MMIDRRGLLAAGVGLALAPSLAQAQAPTSHRVAVGGLEAFIVTDGSVVRADATQGFVLNATPAQVSAAMQAAGMQGTALDNPFNVTVVRTPRGLVMLDVGRGAPGSTMLANMRAAGLDPAQVILVVHTHFHGDHIGGLTDAQGQALFPGVPVLVPEREWAYWTDAGEESRAPEGRRPGFANVRQKFAPYRDRVQTFAPGAQVAPGITAIATNGHSPGHASFMIADGRDQLLVIGDAVNAPAFFMANPEWHPVFDMDAAMAVQTRRRLLDQAATDRVPVVGYHFPMPATGRVERAGSSYRLVPASA</sequence>
<accession>A0A1I4DAQ1</accession>
<keyword evidence="5" id="KW-0732">Signal</keyword>
<dbReference type="GO" id="GO:0046872">
    <property type="term" value="F:metal ion binding"/>
    <property type="evidence" value="ECO:0007669"/>
    <property type="project" value="UniProtKB-KW"/>
</dbReference>
<evidence type="ECO:0000256" key="5">
    <source>
        <dbReference type="SAM" id="SignalP"/>
    </source>
</evidence>
<dbReference type="Gene3D" id="3.60.15.10">
    <property type="entry name" value="Ribonuclease Z/Hydroxyacylglutathione hydrolase-like"/>
    <property type="match status" value="1"/>
</dbReference>
<feature type="signal peptide" evidence="5">
    <location>
        <begin position="1"/>
        <end position="24"/>
    </location>
</feature>
<dbReference type="InterPro" id="IPR036866">
    <property type="entry name" value="RibonucZ/Hydroxyglut_hydro"/>
</dbReference>
<evidence type="ECO:0000256" key="2">
    <source>
        <dbReference type="ARBA" id="ARBA00022723"/>
    </source>
</evidence>
<evidence type="ECO:0000256" key="1">
    <source>
        <dbReference type="ARBA" id="ARBA00007749"/>
    </source>
</evidence>
<dbReference type="SUPFAM" id="SSF56281">
    <property type="entry name" value="Metallo-hydrolase/oxidoreductase"/>
    <property type="match status" value="1"/>
</dbReference>
<dbReference type="AlphaFoldDB" id="A0A1I4DAQ1"/>
<dbReference type="PANTHER" id="PTHR42978:SF6">
    <property type="entry name" value="QUORUM-QUENCHING LACTONASE YTNP-RELATED"/>
    <property type="match status" value="1"/>
</dbReference>
<dbReference type="InterPro" id="IPR001279">
    <property type="entry name" value="Metallo-B-lactamas"/>
</dbReference>
<evidence type="ECO:0000259" key="6">
    <source>
        <dbReference type="SMART" id="SM00849"/>
    </source>
</evidence>
<feature type="chain" id="PRO_5011739310" evidence="5">
    <location>
        <begin position="25"/>
        <end position="305"/>
    </location>
</feature>
<reference evidence="7 8" key="1">
    <citation type="submission" date="2016-10" db="EMBL/GenBank/DDBJ databases">
        <authorList>
            <person name="de Groot N.N."/>
        </authorList>
    </citation>
    <scope>NUCLEOTIDE SEQUENCE [LARGE SCALE GENOMIC DNA]</scope>
    <source>
        <strain evidence="7 8">DSM 19981</strain>
    </source>
</reference>
<dbReference type="GO" id="GO:0016787">
    <property type="term" value="F:hydrolase activity"/>
    <property type="evidence" value="ECO:0007669"/>
    <property type="project" value="UniProtKB-KW"/>
</dbReference>
<dbReference type="InterPro" id="IPR006311">
    <property type="entry name" value="TAT_signal"/>
</dbReference>
<dbReference type="SMART" id="SM00849">
    <property type="entry name" value="Lactamase_B"/>
    <property type="match status" value="1"/>
</dbReference>
<dbReference type="Pfam" id="PF00753">
    <property type="entry name" value="Lactamase_B"/>
    <property type="match status" value="1"/>
</dbReference>
<dbReference type="STRING" id="1123062.SAMN02745775_11052"/>
<keyword evidence="8" id="KW-1185">Reference proteome</keyword>
<dbReference type="EMBL" id="FOSQ01000010">
    <property type="protein sequence ID" value="SFK90175.1"/>
    <property type="molecule type" value="Genomic_DNA"/>
</dbReference>
<keyword evidence="3" id="KW-0378">Hydrolase</keyword>
<keyword evidence="4" id="KW-0862">Zinc</keyword>